<name>A0ACB7ZMA1_9ERIC</name>
<sequence>MGSLTHPKLPVIDFSKESLLSGTNSWSSTRDEVVRALEEYGCFIATYNKVSLDLHNAIFRASKELLDLPRETKITNISKTPSHGYVGQEAVIPLYEGLGIANATTLEGAQTFTNLMWPLGNDFFCETTLLFARLLADLDQMVMRMVSESYGIEKDYETLLGSTTYLLRLIKYRAPETNETNLGIIPHTDKSFMSILHQRQVKGLEIRTKEGEWILIDPSPSSFVVMAGDACMAWTNGRIEPPNHQVIMSGTEERYSLGLFTFIRDRIIQIPKELVDDEHPLKFKAFDHFKYIDYIYTDEGKRSKCPIKDYCAI</sequence>
<dbReference type="Proteomes" id="UP000828048">
    <property type="component" value="Chromosome 9"/>
</dbReference>
<dbReference type="EMBL" id="CM037159">
    <property type="protein sequence ID" value="KAH7867012.1"/>
    <property type="molecule type" value="Genomic_DNA"/>
</dbReference>
<accession>A0ACB7ZMA1</accession>
<proteinExistence type="predicted"/>
<gene>
    <name evidence="1" type="ORF">Vadar_027826</name>
</gene>
<organism evidence="1 2">
    <name type="scientific">Vaccinium darrowii</name>
    <dbReference type="NCBI Taxonomy" id="229202"/>
    <lineage>
        <taxon>Eukaryota</taxon>
        <taxon>Viridiplantae</taxon>
        <taxon>Streptophyta</taxon>
        <taxon>Embryophyta</taxon>
        <taxon>Tracheophyta</taxon>
        <taxon>Spermatophyta</taxon>
        <taxon>Magnoliopsida</taxon>
        <taxon>eudicotyledons</taxon>
        <taxon>Gunneridae</taxon>
        <taxon>Pentapetalae</taxon>
        <taxon>asterids</taxon>
        <taxon>Ericales</taxon>
        <taxon>Ericaceae</taxon>
        <taxon>Vaccinioideae</taxon>
        <taxon>Vaccinieae</taxon>
        <taxon>Vaccinium</taxon>
    </lineage>
</organism>
<keyword evidence="2" id="KW-1185">Reference proteome</keyword>
<protein>
    <submittedName>
        <fullName evidence="1">Uncharacterized protein</fullName>
    </submittedName>
</protein>
<comment type="caution">
    <text evidence="1">The sequence shown here is derived from an EMBL/GenBank/DDBJ whole genome shotgun (WGS) entry which is preliminary data.</text>
</comment>
<evidence type="ECO:0000313" key="2">
    <source>
        <dbReference type="Proteomes" id="UP000828048"/>
    </source>
</evidence>
<evidence type="ECO:0000313" key="1">
    <source>
        <dbReference type="EMBL" id="KAH7867012.1"/>
    </source>
</evidence>
<reference evidence="1 2" key="1">
    <citation type="journal article" date="2021" name="Hortic Res">
        <title>High-quality reference genome and annotation aids understanding of berry development for evergreen blueberry (Vaccinium darrowii).</title>
        <authorList>
            <person name="Yu J."/>
            <person name="Hulse-Kemp A.M."/>
            <person name="Babiker E."/>
            <person name="Staton M."/>
        </authorList>
    </citation>
    <scope>NUCLEOTIDE SEQUENCE [LARGE SCALE GENOMIC DNA]</scope>
    <source>
        <strain evidence="2">cv. NJ 8807/NJ 8810</strain>
        <tissue evidence="1">Young leaf</tissue>
    </source>
</reference>